<dbReference type="RefSeq" id="WP_286677597.1">
    <property type="nucleotide sequence ID" value="NZ_MNXI01000017.1"/>
</dbReference>
<dbReference type="GO" id="GO:0008955">
    <property type="term" value="F:peptidoglycan glycosyltransferase activity"/>
    <property type="evidence" value="ECO:0007669"/>
    <property type="project" value="UniProtKB-UniRule"/>
</dbReference>
<evidence type="ECO:0000256" key="3">
    <source>
        <dbReference type="ARBA" id="ARBA00022960"/>
    </source>
</evidence>
<feature type="transmembrane region" description="Helical" evidence="6">
    <location>
        <begin position="76"/>
        <end position="94"/>
    </location>
</feature>
<dbReference type="GO" id="GO:0008360">
    <property type="term" value="P:regulation of cell shape"/>
    <property type="evidence" value="ECO:0007669"/>
    <property type="project" value="UniProtKB-KW"/>
</dbReference>
<dbReference type="AlphaFoldDB" id="A0A2M7T6C8"/>
<dbReference type="InterPro" id="IPR011923">
    <property type="entry name" value="RodA/MrdB"/>
</dbReference>
<comment type="subcellular location">
    <subcellularLocation>
        <location evidence="6">Cell membrane</location>
        <topology evidence="6">Multi-pass membrane protein</topology>
    </subcellularLocation>
    <subcellularLocation>
        <location evidence="1">Membrane</location>
        <topology evidence="1">Multi-pass membrane protein</topology>
    </subcellularLocation>
</comment>
<dbReference type="GO" id="GO:0015648">
    <property type="term" value="F:lipid-linked peptidoglycan transporter activity"/>
    <property type="evidence" value="ECO:0007669"/>
    <property type="project" value="TreeGrafter"/>
</dbReference>
<reference evidence="8" key="1">
    <citation type="submission" date="2017-09" db="EMBL/GenBank/DDBJ databases">
        <title>Depth-based differentiation of microbial function through sediment-hosted aquifers and enrichment of novel symbionts in the deep terrestrial subsurface.</title>
        <authorList>
            <person name="Probst A.J."/>
            <person name="Ladd B."/>
            <person name="Jarett J.K."/>
            <person name="Geller-Mcgrath D.E."/>
            <person name="Sieber C.M.K."/>
            <person name="Emerson J.B."/>
            <person name="Anantharaman K."/>
            <person name="Thomas B.C."/>
            <person name="Malmstrom R."/>
            <person name="Stieglmeier M."/>
            <person name="Klingl A."/>
            <person name="Woyke T."/>
            <person name="Ryan C.M."/>
            <person name="Banfield J.F."/>
        </authorList>
    </citation>
    <scope>NUCLEOTIDE SEQUENCE [LARGE SCALE GENOMIC DNA]</scope>
</reference>
<dbReference type="EMBL" id="PFNG01000204">
    <property type="protein sequence ID" value="PIZ36406.1"/>
    <property type="molecule type" value="Genomic_DNA"/>
</dbReference>
<dbReference type="InterPro" id="IPR001182">
    <property type="entry name" value="FtsW/RodA"/>
</dbReference>
<evidence type="ECO:0000313" key="7">
    <source>
        <dbReference type="EMBL" id="PIZ36406.1"/>
    </source>
</evidence>
<keyword evidence="5 6" id="KW-0472">Membrane</keyword>
<keyword evidence="2 6" id="KW-0812">Transmembrane</keyword>
<proteinExistence type="inferred from homology"/>
<dbReference type="GO" id="GO:0032153">
    <property type="term" value="C:cell division site"/>
    <property type="evidence" value="ECO:0007669"/>
    <property type="project" value="TreeGrafter"/>
</dbReference>
<dbReference type="Pfam" id="PF01098">
    <property type="entry name" value="FTSW_RODA_SPOVE"/>
    <property type="match status" value="1"/>
</dbReference>
<evidence type="ECO:0000256" key="4">
    <source>
        <dbReference type="ARBA" id="ARBA00022989"/>
    </source>
</evidence>
<evidence type="ECO:0000256" key="6">
    <source>
        <dbReference type="HAMAP-Rule" id="MF_02079"/>
    </source>
</evidence>
<comment type="function">
    <text evidence="6">Peptidoglycan polymerase that is essential for cell wall elongation.</text>
</comment>
<dbReference type="PANTHER" id="PTHR30474">
    <property type="entry name" value="CELL CYCLE PROTEIN"/>
    <property type="match status" value="1"/>
</dbReference>
<dbReference type="GO" id="GO:0071555">
    <property type="term" value="P:cell wall organization"/>
    <property type="evidence" value="ECO:0007669"/>
    <property type="project" value="UniProtKB-KW"/>
</dbReference>
<feature type="transmembrane region" description="Helical" evidence="6">
    <location>
        <begin position="341"/>
        <end position="364"/>
    </location>
</feature>
<organism evidence="7 8">
    <name type="scientific">Candidatus Aquicultor secundus</name>
    <dbReference type="NCBI Taxonomy" id="1973895"/>
    <lineage>
        <taxon>Bacteria</taxon>
        <taxon>Bacillati</taxon>
        <taxon>Actinomycetota</taxon>
        <taxon>Candidatus Aquicultoria</taxon>
        <taxon>Candidatus Aquicultorales</taxon>
        <taxon>Candidatus Aquicultoraceae</taxon>
        <taxon>Candidatus Aquicultor</taxon>
    </lineage>
</organism>
<name>A0A2M7T6C8_9ACTN</name>
<feature type="transmembrane region" description="Helical" evidence="6">
    <location>
        <begin position="276"/>
        <end position="295"/>
    </location>
</feature>
<dbReference type="EC" id="2.4.99.28" evidence="6"/>
<dbReference type="GO" id="GO:0009252">
    <property type="term" value="P:peptidoglycan biosynthetic process"/>
    <property type="evidence" value="ECO:0007669"/>
    <property type="project" value="UniProtKB-UniRule"/>
</dbReference>
<comment type="similarity">
    <text evidence="6">Belongs to the SEDS family. MrdB/RodA subfamily.</text>
</comment>
<dbReference type="NCBIfam" id="TIGR02210">
    <property type="entry name" value="rodA_shape"/>
    <property type="match status" value="1"/>
</dbReference>
<evidence type="ECO:0000313" key="8">
    <source>
        <dbReference type="Proteomes" id="UP000230956"/>
    </source>
</evidence>
<dbReference type="PANTHER" id="PTHR30474:SF1">
    <property type="entry name" value="PEPTIDOGLYCAN GLYCOSYLTRANSFERASE MRDB"/>
    <property type="match status" value="1"/>
</dbReference>
<comment type="pathway">
    <text evidence="6">Cell wall biogenesis; peptidoglycan biosynthesis.</text>
</comment>
<dbReference type="GO" id="GO:0005886">
    <property type="term" value="C:plasma membrane"/>
    <property type="evidence" value="ECO:0007669"/>
    <property type="project" value="UniProtKB-SubCell"/>
</dbReference>
<feature type="transmembrane region" description="Helical" evidence="6">
    <location>
        <begin position="138"/>
        <end position="156"/>
    </location>
</feature>
<keyword evidence="6" id="KW-0961">Cell wall biogenesis/degradation</keyword>
<protein>
    <recommendedName>
        <fullName evidence="6">Peptidoglycan glycosyltransferase RodA</fullName>
        <shortName evidence="6">PGT</shortName>
        <ecNumber evidence="6">2.4.99.28</ecNumber>
    </recommendedName>
    <alternativeName>
        <fullName evidence="6">Cell elongation protein RodA</fullName>
    </alternativeName>
    <alternativeName>
        <fullName evidence="6">Cell wall polymerase</fullName>
    </alternativeName>
    <alternativeName>
        <fullName evidence="6">Peptidoglycan polymerase</fullName>
        <shortName evidence="6">PG polymerase</shortName>
    </alternativeName>
</protein>
<comment type="catalytic activity">
    <reaction evidence="6">
        <text>[GlcNAc-(1-&gt;4)-Mur2Ac(oyl-L-Ala-gamma-D-Glu-L-Lys-D-Ala-D-Ala)](n)-di-trans,octa-cis-undecaprenyl diphosphate + beta-D-GlcNAc-(1-&gt;4)-Mur2Ac(oyl-L-Ala-gamma-D-Glu-L-Lys-D-Ala-D-Ala)-di-trans,octa-cis-undecaprenyl diphosphate = [GlcNAc-(1-&gt;4)-Mur2Ac(oyl-L-Ala-gamma-D-Glu-L-Lys-D-Ala-D-Ala)](n+1)-di-trans,octa-cis-undecaprenyl diphosphate + di-trans,octa-cis-undecaprenyl diphosphate + H(+)</text>
        <dbReference type="Rhea" id="RHEA:23708"/>
        <dbReference type="Rhea" id="RHEA-COMP:9602"/>
        <dbReference type="Rhea" id="RHEA-COMP:9603"/>
        <dbReference type="ChEBI" id="CHEBI:15378"/>
        <dbReference type="ChEBI" id="CHEBI:58405"/>
        <dbReference type="ChEBI" id="CHEBI:60033"/>
        <dbReference type="ChEBI" id="CHEBI:78435"/>
        <dbReference type="EC" id="2.4.99.28"/>
    </reaction>
</comment>
<keyword evidence="4 6" id="KW-1133">Transmembrane helix</keyword>
<feature type="transmembrane region" description="Helical" evidence="6">
    <location>
        <begin position="186"/>
        <end position="205"/>
    </location>
</feature>
<evidence type="ECO:0000256" key="1">
    <source>
        <dbReference type="ARBA" id="ARBA00004141"/>
    </source>
</evidence>
<accession>A0A2M7T6C8</accession>
<keyword evidence="6" id="KW-0328">Glycosyltransferase</keyword>
<keyword evidence="6" id="KW-0573">Peptidoglycan synthesis</keyword>
<dbReference type="HAMAP" id="MF_02079">
    <property type="entry name" value="PGT_RodA"/>
    <property type="match status" value="1"/>
</dbReference>
<keyword evidence="3 6" id="KW-0133">Cell shape</keyword>
<comment type="caution">
    <text evidence="7">The sequence shown here is derived from an EMBL/GenBank/DDBJ whole genome shotgun (WGS) entry which is preliminary data.</text>
</comment>
<dbReference type="Proteomes" id="UP000230956">
    <property type="component" value="Unassembled WGS sequence"/>
</dbReference>
<dbReference type="GO" id="GO:0051301">
    <property type="term" value="P:cell division"/>
    <property type="evidence" value="ECO:0007669"/>
    <property type="project" value="InterPro"/>
</dbReference>
<keyword evidence="6" id="KW-1003">Cell membrane</keyword>
<dbReference type="UniPathway" id="UPA00219"/>
<sequence>MDLLSINRRVDLTMVVTVLLLCIYGMVAVFSATQASAQSGGDPYFLLKKQVLSIVIGLIGLLIASFSNYNSFKRYMIPLYLLNIAILIIVPFIGHTVNGAKSWVNIGSFQLQPSEFSKLLLIITLASFFALRRTQLEGIRDLAASLFHIGVPLLLVLAQPDLGTAMCYVAILLGMMLVAGFPARHFAIIILAGIIVGFAAIQFHLVKPYQVDRLTVFVNPDNDPRGAGYNLLQSKIAVGSGQFSGKGLFSGTQTRLQFLPERHTDFIFSVIGEERGFIGTSVLLFLFFILIMRGLRTAAFSKNLFGTLLAAGIVSLWIFQIMVNIGMTIGLMPITGIPLPFISYGNSSLIVHLVSVGILLNIYLKSYI</sequence>
<feature type="transmembrane region" description="Helical" evidence="6">
    <location>
        <begin position="114"/>
        <end position="131"/>
    </location>
</feature>
<evidence type="ECO:0000256" key="5">
    <source>
        <dbReference type="ARBA" id="ARBA00023136"/>
    </source>
</evidence>
<keyword evidence="6" id="KW-0808">Transferase</keyword>
<feature type="transmembrane region" description="Helical" evidence="6">
    <location>
        <begin position="12"/>
        <end position="31"/>
    </location>
</feature>
<gene>
    <name evidence="6" type="primary">rodA</name>
    <name evidence="7" type="ORF">COY37_08665</name>
</gene>
<evidence type="ECO:0000256" key="2">
    <source>
        <dbReference type="ARBA" id="ARBA00022692"/>
    </source>
</evidence>
<feature type="transmembrane region" description="Helical" evidence="6">
    <location>
        <begin position="307"/>
        <end position="329"/>
    </location>
</feature>
<feature type="transmembrane region" description="Helical" evidence="6">
    <location>
        <begin position="51"/>
        <end position="69"/>
    </location>
</feature>
<feature type="transmembrane region" description="Helical" evidence="6">
    <location>
        <begin position="162"/>
        <end position="179"/>
    </location>
</feature>